<dbReference type="Proteomes" id="UP000076798">
    <property type="component" value="Unassembled WGS sequence"/>
</dbReference>
<name>A0A165XEM7_9AGAM</name>
<reference evidence="1 2" key="1">
    <citation type="journal article" date="2016" name="Mol. Biol. Evol.">
        <title>Comparative Genomics of Early-Diverging Mushroom-Forming Fungi Provides Insights into the Origins of Lignocellulose Decay Capabilities.</title>
        <authorList>
            <person name="Nagy L.G."/>
            <person name="Riley R."/>
            <person name="Tritt A."/>
            <person name="Adam C."/>
            <person name="Daum C."/>
            <person name="Floudas D."/>
            <person name="Sun H."/>
            <person name="Yadav J.S."/>
            <person name="Pangilinan J."/>
            <person name="Larsson K.H."/>
            <person name="Matsuura K."/>
            <person name="Barry K."/>
            <person name="Labutti K."/>
            <person name="Kuo R."/>
            <person name="Ohm R.A."/>
            <person name="Bhattacharya S.S."/>
            <person name="Shirouzu T."/>
            <person name="Yoshinaga Y."/>
            <person name="Martin F.M."/>
            <person name="Grigoriev I.V."/>
            <person name="Hibbett D.S."/>
        </authorList>
    </citation>
    <scope>NUCLEOTIDE SEQUENCE [LARGE SCALE GENOMIC DNA]</scope>
    <source>
        <strain evidence="1 2">HHB10207 ss-3</strain>
    </source>
</reference>
<sequence length="150" mass="17412">MRGRPLLAGGVAVSMDERDEATLRIDRFVTLVIIGMKEIREWDVSVFLVNHDMNECIVTNRTSSENLLVQSTTVFHEYLLHTHNCLPRHSESSSTLARSHLKPILLNPKSIGIRAYLWYLVELFYVSRWKDFVTFSPHRCAILQFLVREP</sequence>
<dbReference type="EMBL" id="KV428384">
    <property type="protein sequence ID" value="KZT32115.1"/>
    <property type="molecule type" value="Genomic_DNA"/>
</dbReference>
<evidence type="ECO:0000313" key="2">
    <source>
        <dbReference type="Proteomes" id="UP000076798"/>
    </source>
</evidence>
<protein>
    <submittedName>
        <fullName evidence="1">Uncharacterized protein</fullName>
    </submittedName>
</protein>
<dbReference type="AlphaFoldDB" id="A0A165XEM7"/>
<organism evidence="1 2">
    <name type="scientific">Sistotremastrum suecicum HHB10207 ss-3</name>
    <dbReference type="NCBI Taxonomy" id="1314776"/>
    <lineage>
        <taxon>Eukaryota</taxon>
        <taxon>Fungi</taxon>
        <taxon>Dikarya</taxon>
        <taxon>Basidiomycota</taxon>
        <taxon>Agaricomycotina</taxon>
        <taxon>Agaricomycetes</taxon>
        <taxon>Sistotremastrales</taxon>
        <taxon>Sistotremastraceae</taxon>
        <taxon>Sistotremastrum</taxon>
    </lineage>
</organism>
<keyword evidence="2" id="KW-1185">Reference proteome</keyword>
<evidence type="ECO:0000313" key="1">
    <source>
        <dbReference type="EMBL" id="KZT32115.1"/>
    </source>
</evidence>
<gene>
    <name evidence="1" type="ORF">SISSUDRAFT_584515</name>
</gene>
<accession>A0A165XEM7</accession>
<proteinExistence type="predicted"/>